<evidence type="ECO:0000313" key="2">
    <source>
        <dbReference type="Proteomes" id="UP001060085"/>
    </source>
</evidence>
<accession>A0ACC0A698</accession>
<proteinExistence type="predicted"/>
<name>A0ACC0A698_CATRO</name>
<keyword evidence="2" id="KW-1185">Reference proteome</keyword>
<protein>
    <submittedName>
        <fullName evidence="1">Uncharacterized protein</fullName>
    </submittedName>
</protein>
<sequence length="178" mass="19221">MNSGPCIDAIPIRSVAPTSECAKKKVTSKSMKVKKKKPSAKFSHQNGSSKLKSKQPKKSPSHGGKVVRKNPTEVYNAAKFDFSKVPPPVCSCTGVARGCYKCGTCGWQSSCCTTTISQYPLPMSPSKPGARLGGRKMTTGVYTKLLCRLATEGADLSYPVDLKHHWAKHGTNKFVTIK</sequence>
<comment type="caution">
    <text evidence="1">The sequence shown here is derived from an EMBL/GenBank/DDBJ whole genome shotgun (WGS) entry which is preliminary data.</text>
</comment>
<organism evidence="1 2">
    <name type="scientific">Catharanthus roseus</name>
    <name type="common">Madagascar periwinkle</name>
    <name type="synonym">Vinca rosea</name>
    <dbReference type="NCBI Taxonomy" id="4058"/>
    <lineage>
        <taxon>Eukaryota</taxon>
        <taxon>Viridiplantae</taxon>
        <taxon>Streptophyta</taxon>
        <taxon>Embryophyta</taxon>
        <taxon>Tracheophyta</taxon>
        <taxon>Spermatophyta</taxon>
        <taxon>Magnoliopsida</taxon>
        <taxon>eudicotyledons</taxon>
        <taxon>Gunneridae</taxon>
        <taxon>Pentapetalae</taxon>
        <taxon>asterids</taxon>
        <taxon>lamiids</taxon>
        <taxon>Gentianales</taxon>
        <taxon>Apocynaceae</taxon>
        <taxon>Rauvolfioideae</taxon>
        <taxon>Vinceae</taxon>
        <taxon>Catharanthinae</taxon>
        <taxon>Catharanthus</taxon>
    </lineage>
</organism>
<gene>
    <name evidence="1" type="ORF">M9H77_25203</name>
</gene>
<reference evidence="2" key="1">
    <citation type="journal article" date="2023" name="Nat. Plants">
        <title>Single-cell RNA sequencing provides a high-resolution roadmap for understanding the multicellular compartmentation of specialized metabolism.</title>
        <authorList>
            <person name="Sun S."/>
            <person name="Shen X."/>
            <person name="Li Y."/>
            <person name="Li Y."/>
            <person name="Wang S."/>
            <person name="Li R."/>
            <person name="Zhang H."/>
            <person name="Shen G."/>
            <person name="Guo B."/>
            <person name="Wei J."/>
            <person name="Xu J."/>
            <person name="St-Pierre B."/>
            <person name="Chen S."/>
            <person name="Sun C."/>
        </authorList>
    </citation>
    <scope>NUCLEOTIDE SEQUENCE [LARGE SCALE GENOMIC DNA]</scope>
</reference>
<dbReference type="EMBL" id="CM044706">
    <property type="protein sequence ID" value="KAI5656410.1"/>
    <property type="molecule type" value="Genomic_DNA"/>
</dbReference>
<dbReference type="Proteomes" id="UP001060085">
    <property type="component" value="Linkage Group LG06"/>
</dbReference>
<evidence type="ECO:0000313" key="1">
    <source>
        <dbReference type="EMBL" id="KAI5656410.1"/>
    </source>
</evidence>